<evidence type="ECO:0000313" key="2">
    <source>
        <dbReference type="Proteomes" id="UP001565243"/>
    </source>
</evidence>
<dbReference type="EMBL" id="JBGFFX010000020">
    <property type="protein sequence ID" value="MEY8773244.1"/>
    <property type="molecule type" value="Genomic_DNA"/>
</dbReference>
<gene>
    <name evidence="1" type="ORF">AB6T85_22835</name>
</gene>
<sequence>MRFAVFCNAEIMLPEPMAAGQGLNRFISFSRWLRSPDEKIREGFYIFIKRLNCDPASPACSAKKFILCLAFGISSGFLIKGIRGVMPGYQSLHLRKNYQSLRFEMPEQ</sequence>
<organism evidence="1 2">
    <name type="scientific">Erwinia aeris</name>
    <dbReference type="NCBI Taxonomy" id="3239803"/>
    <lineage>
        <taxon>Bacteria</taxon>
        <taxon>Pseudomonadati</taxon>
        <taxon>Pseudomonadota</taxon>
        <taxon>Gammaproteobacteria</taxon>
        <taxon>Enterobacterales</taxon>
        <taxon>Erwiniaceae</taxon>
        <taxon>Erwinia</taxon>
    </lineage>
</organism>
<proteinExistence type="predicted"/>
<keyword evidence="2" id="KW-1185">Reference proteome</keyword>
<evidence type="ECO:0000313" key="1">
    <source>
        <dbReference type="EMBL" id="MEY8773244.1"/>
    </source>
</evidence>
<dbReference type="Proteomes" id="UP001565243">
    <property type="component" value="Unassembled WGS sequence"/>
</dbReference>
<accession>A0ABV4EE71</accession>
<reference evidence="1 2" key="1">
    <citation type="submission" date="2024-07" db="EMBL/GenBank/DDBJ databases">
        <authorList>
            <person name="Hebao G."/>
        </authorList>
    </citation>
    <scope>NUCLEOTIDE SEQUENCE [LARGE SCALE GENOMIC DNA]</scope>
    <source>
        <strain evidence="1 2">ACCC 02193</strain>
    </source>
</reference>
<dbReference type="RefSeq" id="WP_369896908.1">
    <property type="nucleotide sequence ID" value="NZ_JBGFFX010000020.1"/>
</dbReference>
<name>A0ABV4EE71_9GAMM</name>
<comment type="caution">
    <text evidence="1">The sequence shown here is derived from an EMBL/GenBank/DDBJ whole genome shotgun (WGS) entry which is preliminary data.</text>
</comment>
<protein>
    <submittedName>
        <fullName evidence="1">Uncharacterized protein</fullName>
    </submittedName>
</protein>